<dbReference type="SUPFAM" id="SSF53448">
    <property type="entry name" value="Nucleotide-diphospho-sugar transferases"/>
    <property type="match status" value="1"/>
</dbReference>
<dbReference type="InterPro" id="IPR029044">
    <property type="entry name" value="Nucleotide-diphossugar_trans"/>
</dbReference>
<reference evidence="2" key="1">
    <citation type="submission" date="2016-11" db="EMBL/GenBank/DDBJ databases">
        <authorList>
            <person name="Varghese N."/>
            <person name="Submissions S."/>
        </authorList>
    </citation>
    <scope>NUCLEOTIDE SEQUENCE [LARGE SCALE GENOMIC DNA]</scope>
    <source>
        <strain evidence="2">DSM 27370</strain>
    </source>
</reference>
<dbReference type="CDD" id="cd02513">
    <property type="entry name" value="CMP-NeuAc_Synthase"/>
    <property type="match status" value="1"/>
</dbReference>
<dbReference type="Pfam" id="PF02348">
    <property type="entry name" value="CTP_transf_3"/>
    <property type="match status" value="1"/>
</dbReference>
<evidence type="ECO:0000313" key="1">
    <source>
        <dbReference type="EMBL" id="SHE54210.1"/>
    </source>
</evidence>
<evidence type="ECO:0000313" key="2">
    <source>
        <dbReference type="Proteomes" id="UP000184480"/>
    </source>
</evidence>
<dbReference type="GO" id="GO:0008781">
    <property type="term" value="F:N-acylneuraminate cytidylyltransferase activity"/>
    <property type="evidence" value="ECO:0007669"/>
    <property type="project" value="TreeGrafter"/>
</dbReference>
<dbReference type="AlphaFoldDB" id="A0A1M4UCD3"/>
<proteinExistence type="predicted"/>
<dbReference type="RefSeq" id="WP_062175624.1">
    <property type="nucleotide sequence ID" value="NZ_BBXL01000001.1"/>
</dbReference>
<accession>A0A1M4UCD3</accession>
<dbReference type="InterPro" id="IPR003329">
    <property type="entry name" value="Cytidylyl_trans"/>
</dbReference>
<keyword evidence="2" id="KW-1185">Reference proteome</keyword>
<dbReference type="Proteomes" id="UP000184480">
    <property type="component" value="Unassembled WGS sequence"/>
</dbReference>
<dbReference type="STRING" id="1346286.SAMN05444362_101558"/>
<dbReference type="OrthoDB" id="9805604at2"/>
<protein>
    <submittedName>
        <fullName evidence="1">CMP-N-acetylneuraminic acid synthetase</fullName>
    </submittedName>
</protein>
<dbReference type="InterPro" id="IPR050793">
    <property type="entry name" value="CMP-NeuNAc_synthase"/>
</dbReference>
<gene>
    <name evidence="1" type="ORF">SAMN05444362_101558</name>
</gene>
<dbReference type="EMBL" id="FQUC01000001">
    <property type="protein sequence ID" value="SHE54210.1"/>
    <property type="molecule type" value="Genomic_DNA"/>
</dbReference>
<dbReference type="PANTHER" id="PTHR21485:SF6">
    <property type="entry name" value="N-ACYLNEURAMINATE CYTIDYLYLTRANSFERASE-RELATED"/>
    <property type="match status" value="1"/>
</dbReference>
<dbReference type="PANTHER" id="PTHR21485">
    <property type="entry name" value="HAD SUPERFAMILY MEMBERS CMAS AND KDSC"/>
    <property type="match status" value="1"/>
</dbReference>
<organism evidence="1 2">
    <name type="scientific">Dysgonomonas macrotermitis</name>
    <dbReference type="NCBI Taxonomy" id="1346286"/>
    <lineage>
        <taxon>Bacteria</taxon>
        <taxon>Pseudomonadati</taxon>
        <taxon>Bacteroidota</taxon>
        <taxon>Bacteroidia</taxon>
        <taxon>Bacteroidales</taxon>
        <taxon>Dysgonomonadaceae</taxon>
        <taxon>Dysgonomonas</taxon>
    </lineage>
</organism>
<dbReference type="Gene3D" id="3.90.550.10">
    <property type="entry name" value="Spore Coat Polysaccharide Biosynthesis Protein SpsA, Chain A"/>
    <property type="match status" value="1"/>
</dbReference>
<sequence length="228" mass="26153">MKISAFLPCRAGSERVPHKNTRSFAGIEGGLLKMKLRQLIACDSIDEIVLSTNDDEVIRIAESLSEPKIRIDRRPEHLATSSTSTDDLIKYVPQVIKEGAVLWTHVTSPFIDEELYSKAIDQYKQILSEGDYDSLMSVMALRTFIWNKTGAVNYDRDKEKWPRTQTIEPLFEIDSGIFLADIDIYNNLQDRVGKKPLLFENNDIAAFDIDWEEDFFIAEAIYNQLKKN</sequence>
<name>A0A1M4UCD3_9BACT</name>